<feature type="domain" description="DDE Tnp4" evidence="3">
    <location>
        <begin position="1"/>
        <end position="68"/>
    </location>
</feature>
<keyword evidence="5" id="KW-1185">Reference proteome</keyword>
<evidence type="ECO:0000259" key="3">
    <source>
        <dbReference type="Pfam" id="PF13359"/>
    </source>
</evidence>
<dbReference type="EMBL" id="NBNE01007102">
    <property type="protein sequence ID" value="OWZ01103.1"/>
    <property type="molecule type" value="Genomic_DNA"/>
</dbReference>
<dbReference type="InterPro" id="IPR027806">
    <property type="entry name" value="HARBI1_dom"/>
</dbReference>
<organism evidence="4 5">
    <name type="scientific">Phytophthora megakarya</name>
    <dbReference type="NCBI Taxonomy" id="4795"/>
    <lineage>
        <taxon>Eukaryota</taxon>
        <taxon>Sar</taxon>
        <taxon>Stramenopiles</taxon>
        <taxon>Oomycota</taxon>
        <taxon>Peronosporomycetes</taxon>
        <taxon>Peronosporales</taxon>
        <taxon>Peronosporaceae</taxon>
        <taxon>Phytophthora</taxon>
    </lineage>
</organism>
<keyword evidence="2" id="KW-0479">Metal-binding</keyword>
<evidence type="ECO:0000256" key="1">
    <source>
        <dbReference type="ARBA" id="ARBA00001968"/>
    </source>
</evidence>
<evidence type="ECO:0000313" key="4">
    <source>
        <dbReference type="EMBL" id="OWZ01103.1"/>
    </source>
</evidence>
<proteinExistence type="predicted"/>
<protein>
    <recommendedName>
        <fullName evidence="3">DDE Tnp4 domain-containing protein</fullName>
    </recommendedName>
</protein>
<name>A0A225V6U6_9STRA</name>
<dbReference type="Proteomes" id="UP000198211">
    <property type="component" value="Unassembled WGS sequence"/>
</dbReference>
<evidence type="ECO:0000256" key="2">
    <source>
        <dbReference type="ARBA" id="ARBA00022723"/>
    </source>
</evidence>
<gene>
    <name evidence="4" type="ORF">PHMEG_00027578</name>
</gene>
<dbReference type="AlphaFoldDB" id="A0A225V6U6"/>
<sequence>MVPFDERWHQRLTRTQRCYNDHLSKARILIECVFDKLKAHCKVLYGVTDRKKHTTNARGIRVAAIIHNLLIDIGDKLFNVKRNEAK</sequence>
<comment type="caution">
    <text evidence="4">The sequence shown here is derived from an EMBL/GenBank/DDBJ whole genome shotgun (WGS) entry which is preliminary data.</text>
</comment>
<accession>A0A225V6U6</accession>
<comment type="cofactor">
    <cofactor evidence="1">
        <name>a divalent metal cation</name>
        <dbReference type="ChEBI" id="CHEBI:60240"/>
    </cofactor>
</comment>
<evidence type="ECO:0000313" key="5">
    <source>
        <dbReference type="Proteomes" id="UP000198211"/>
    </source>
</evidence>
<dbReference type="OrthoDB" id="2668416at2759"/>
<dbReference type="Pfam" id="PF13359">
    <property type="entry name" value="DDE_Tnp_4"/>
    <property type="match status" value="1"/>
</dbReference>
<dbReference type="GO" id="GO:0046872">
    <property type="term" value="F:metal ion binding"/>
    <property type="evidence" value="ECO:0007669"/>
    <property type="project" value="UniProtKB-KW"/>
</dbReference>
<reference evidence="5" key="1">
    <citation type="submission" date="2017-03" db="EMBL/GenBank/DDBJ databases">
        <title>Phytopthora megakarya and P. palmivora, two closely related causual agents of cacao black pod achieved similar genome size and gene model numbers by different mechanisms.</title>
        <authorList>
            <person name="Ali S."/>
            <person name="Shao J."/>
            <person name="Larry D.J."/>
            <person name="Kronmiller B."/>
            <person name="Shen D."/>
            <person name="Strem M.D."/>
            <person name="Melnick R.L."/>
            <person name="Guiltinan M.J."/>
            <person name="Tyler B.M."/>
            <person name="Meinhardt L.W."/>
            <person name="Bailey B.A."/>
        </authorList>
    </citation>
    <scope>NUCLEOTIDE SEQUENCE [LARGE SCALE GENOMIC DNA]</scope>
    <source>
        <strain evidence="5">zdho120</strain>
    </source>
</reference>